<dbReference type="InterPro" id="IPR001878">
    <property type="entry name" value="Znf_CCHC"/>
</dbReference>
<dbReference type="EMBL" id="CP136893">
    <property type="protein sequence ID" value="WOL04578.1"/>
    <property type="molecule type" value="Genomic_DNA"/>
</dbReference>
<dbReference type="GO" id="GO:0008270">
    <property type="term" value="F:zinc ion binding"/>
    <property type="evidence" value="ECO:0007669"/>
    <property type="project" value="UniProtKB-KW"/>
</dbReference>
<evidence type="ECO:0000313" key="4">
    <source>
        <dbReference type="Proteomes" id="UP001327560"/>
    </source>
</evidence>
<accession>A0AAQ3K9A1</accession>
<dbReference type="PROSITE" id="PS50158">
    <property type="entry name" value="ZF_CCHC"/>
    <property type="match status" value="1"/>
</dbReference>
<keyword evidence="1" id="KW-0862">Zinc</keyword>
<proteinExistence type="predicted"/>
<gene>
    <name evidence="3" type="ORF">Cni_G13299</name>
</gene>
<dbReference type="GO" id="GO:0003676">
    <property type="term" value="F:nucleic acid binding"/>
    <property type="evidence" value="ECO:0007669"/>
    <property type="project" value="InterPro"/>
</dbReference>
<organism evidence="3 4">
    <name type="scientific">Canna indica</name>
    <name type="common">Indian-shot</name>
    <dbReference type="NCBI Taxonomy" id="4628"/>
    <lineage>
        <taxon>Eukaryota</taxon>
        <taxon>Viridiplantae</taxon>
        <taxon>Streptophyta</taxon>
        <taxon>Embryophyta</taxon>
        <taxon>Tracheophyta</taxon>
        <taxon>Spermatophyta</taxon>
        <taxon>Magnoliopsida</taxon>
        <taxon>Liliopsida</taxon>
        <taxon>Zingiberales</taxon>
        <taxon>Cannaceae</taxon>
        <taxon>Canna</taxon>
    </lineage>
</organism>
<dbReference type="Proteomes" id="UP001327560">
    <property type="component" value="Chromosome 4"/>
</dbReference>
<keyword evidence="4" id="KW-1185">Reference proteome</keyword>
<feature type="domain" description="CCHC-type" evidence="2">
    <location>
        <begin position="107"/>
        <end position="121"/>
    </location>
</feature>
<reference evidence="3 4" key="1">
    <citation type="submission" date="2023-10" db="EMBL/GenBank/DDBJ databases">
        <title>Chromosome-scale genome assembly provides insights into flower coloration mechanisms of Canna indica.</title>
        <authorList>
            <person name="Li C."/>
        </authorList>
    </citation>
    <scope>NUCLEOTIDE SEQUENCE [LARGE SCALE GENOMIC DNA]</scope>
    <source>
        <tissue evidence="3">Flower</tissue>
    </source>
</reference>
<sequence length="259" mass="29073">MSGEGKRSSNSSAKKEDFLMAKSVGSRLNSWASLFRLVDPNLQWRDSKEIAEKIEKIQSSTKGRVKISESDLKEARKVVATFYGVWIDTDNSSFFKSVVYENLPLVCFGCGMVGHIETNCKLGSKKIIASEGGNVTDSPPDSMFSECSVGPWVQVQRRKRVFKNQVPVKNVDGNSFKVLNNPAFEDDMNKVEHAKKMNTEASISKGTKEVWREIIKDNAEKKKEVDCMETEKKKGKGVFMPGHVSEIKDYSNDSGLFFF</sequence>
<evidence type="ECO:0000313" key="3">
    <source>
        <dbReference type="EMBL" id="WOL04578.1"/>
    </source>
</evidence>
<dbReference type="AlphaFoldDB" id="A0AAQ3K9A1"/>
<keyword evidence="1" id="KW-0863">Zinc-finger</keyword>
<keyword evidence="1" id="KW-0479">Metal-binding</keyword>
<name>A0AAQ3K9A1_9LILI</name>
<evidence type="ECO:0000259" key="2">
    <source>
        <dbReference type="PROSITE" id="PS50158"/>
    </source>
</evidence>
<protein>
    <recommendedName>
        <fullName evidence="2">CCHC-type domain-containing protein</fullName>
    </recommendedName>
</protein>
<evidence type="ECO:0000256" key="1">
    <source>
        <dbReference type="PROSITE-ProRule" id="PRU00047"/>
    </source>
</evidence>